<dbReference type="InterPro" id="IPR000219">
    <property type="entry name" value="DH_dom"/>
</dbReference>
<dbReference type="InterPro" id="IPR011993">
    <property type="entry name" value="PH-like_dom_sf"/>
</dbReference>
<feature type="domain" description="PCI" evidence="2">
    <location>
        <begin position="479"/>
        <end position="660"/>
    </location>
</feature>
<dbReference type="PANTHER" id="PTHR46026">
    <property type="entry name" value="RHO-TYPE GUANINE NUCLEOTIDE EXCHANGE FACTOR, ISOFORM F"/>
    <property type="match status" value="1"/>
</dbReference>
<dbReference type="InterPro" id="IPR035899">
    <property type="entry name" value="DBL_dom_sf"/>
</dbReference>
<dbReference type="SMART" id="SM00753">
    <property type="entry name" value="PAM"/>
    <property type="match status" value="1"/>
</dbReference>
<dbReference type="CDD" id="cd00160">
    <property type="entry name" value="RhoGEF"/>
    <property type="match status" value="1"/>
</dbReference>
<accession>A0ABD0YBX3</accession>
<dbReference type="Pfam" id="PF10453">
    <property type="entry name" value="NUFIP1"/>
    <property type="match status" value="1"/>
</dbReference>
<comment type="caution">
    <text evidence="3">The sequence shown here is derived from an EMBL/GenBank/DDBJ whole genome shotgun (WGS) entry which is preliminary data.</text>
</comment>
<dbReference type="PROSITE" id="PS00028">
    <property type="entry name" value="ZINC_FINGER_C2H2_1"/>
    <property type="match status" value="1"/>
</dbReference>
<dbReference type="Proteomes" id="UP001558652">
    <property type="component" value="Unassembled WGS sequence"/>
</dbReference>
<feature type="domain" description="DH" evidence="1">
    <location>
        <begin position="661"/>
        <end position="839"/>
    </location>
</feature>
<evidence type="ECO:0000313" key="4">
    <source>
        <dbReference type="Proteomes" id="UP001558652"/>
    </source>
</evidence>
<dbReference type="InterPro" id="IPR036388">
    <property type="entry name" value="WH-like_DNA-bd_sf"/>
</dbReference>
<dbReference type="Gene3D" id="1.20.900.10">
    <property type="entry name" value="Dbl homology (DH) domain"/>
    <property type="match status" value="1"/>
</dbReference>
<dbReference type="InterPro" id="IPR000717">
    <property type="entry name" value="PCI_dom"/>
</dbReference>
<dbReference type="SUPFAM" id="SSF50729">
    <property type="entry name" value="PH domain-like"/>
    <property type="match status" value="1"/>
</dbReference>
<dbReference type="AlphaFoldDB" id="A0ABD0YBX3"/>
<sequence length="985" mass="112874">MSQGLQDIQSQKDDKLRIPISVGEHYCDVCDKAWDTPEELSQHIESHVICGIDDCTFTAHSKIVQVHVKLQHATGLFNRIVRTYDREDIDKWIAERKRKYPTQENIERNNAIMKEKEERGERLHGNNPRFGKTQSDNLVEDVCPVTDDNTDVGCNDNESDQKFSDDEWKIAAPLQSENSVCSALSALMDTYRSDESLSEGEIKDDKTNCTHNGTLENETTLDHSILAADKQCGIDNVSMETNEAPLEVHGNRNVIDIPNIHVYDEKKEKLKNKKYRKKINAQWNDKNGTALADYFSFRHSHVRNPNLYLEHPDSTVAMYVDEPINEIVSAHLRCLYYVAKGDFTQAYAEQNSVVQGFIKIFQLFKDENWLLSLMNTVCLDLRLLAARVDTSLNSSTVLSGTKPREALEKAAETLMTCFRICSSDNRASEFDTKKWGMLSLVNQLFKLYFRINKLHLMKPLIRAIHSSPLKDKFPLSQQITFKYYVGRKAMYDSDYTQANDYLTFAFQHCHKKSWKNKRLILIYLVPVKLLLGYLPTIKVLKKYDLLQLWEICEAVRSGNAKQLSAAMVTHQQFFIKCGIYLILERLKSVTYRNLFKKVYIVVKNPVITLEYLLIALRMMDSPDVELEEANCILANLIYEGKIKADNLSPSKGCDVSQQRAYRELVLKDFVDSERAYVTELHNFCSVYLQPLSEKSDILTKEEYQQLVINLKEVICTHESLLSNLESVVKRPLSEQRVGKLFLTSAPRLKQVHHTYCAGHPRAVAIIEKHKGQLDNFCEELNGNLIKLKSGLSKPFRRMDKYSCHLQEVERHLEENHPDRGDTQRAVSVYKDISGSCSVVRRQKELELEVVMGGVRGWEGQDMTTLGDIIHMGSVAVGPEHRDRYFVLFPTTLLMLSVSHRMSAFIYEGKLPLTGITVNKLEDTDSYKNAFEIVAVGVGLGRKDSLVLEERAGTRERTRHRTRRASTWCCAHLPHVLKAITKAHLD</sequence>
<gene>
    <name evidence="3" type="ORF">AAG570_001365</name>
</gene>
<organism evidence="3 4">
    <name type="scientific">Ranatra chinensis</name>
    <dbReference type="NCBI Taxonomy" id="642074"/>
    <lineage>
        <taxon>Eukaryota</taxon>
        <taxon>Metazoa</taxon>
        <taxon>Ecdysozoa</taxon>
        <taxon>Arthropoda</taxon>
        <taxon>Hexapoda</taxon>
        <taxon>Insecta</taxon>
        <taxon>Pterygota</taxon>
        <taxon>Neoptera</taxon>
        <taxon>Paraneoptera</taxon>
        <taxon>Hemiptera</taxon>
        <taxon>Heteroptera</taxon>
        <taxon>Panheteroptera</taxon>
        <taxon>Nepomorpha</taxon>
        <taxon>Nepidae</taxon>
        <taxon>Ranatrinae</taxon>
        <taxon>Ranatra</taxon>
    </lineage>
</organism>
<evidence type="ECO:0000313" key="3">
    <source>
        <dbReference type="EMBL" id="KAL1124742.1"/>
    </source>
</evidence>
<dbReference type="PROSITE" id="PS50010">
    <property type="entry name" value="DH_2"/>
    <property type="match status" value="1"/>
</dbReference>
<proteinExistence type="predicted"/>
<name>A0ABD0YBX3_9HEMI</name>
<dbReference type="InterPro" id="IPR013087">
    <property type="entry name" value="Znf_C2H2_type"/>
</dbReference>
<dbReference type="EMBL" id="JBFDAA010000010">
    <property type="protein sequence ID" value="KAL1124742.1"/>
    <property type="molecule type" value="Genomic_DNA"/>
</dbReference>
<dbReference type="PROSITE" id="PS50250">
    <property type="entry name" value="PCI"/>
    <property type="match status" value="1"/>
</dbReference>
<dbReference type="SMART" id="SM00325">
    <property type="entry name" value="RhoGEF"/>
    <property type="match status" value="1"/>
</dbReference>
<reference evidence="3 4" key="1">
    <citation type="submission" date="2024-07" db="EMBL/GenBank/DDBJ databases">
        <title>Chromosome-level genome assembly of the water stick insect Ranatra chinensis (Heteroptera: Nepidae).</title>
        <authorList>
            <person name="Liu X."/>
        </authorList>
    </citation>
    <scope>NUCLEOTIDE SEQUENCE [LARGE SCALE GENOMIC DNA]</scope>
    <source>
        <strain evidence="3">Cailab_2021Rc</strain>
        <tissue evidence="3">Muscle</tissue>
    </source>
</reference>
<evidence type="ECO:0000259" key="2">
    <source>
        <dbReference type="PROSITE" id="PS50250"/>
    </source>
</evidence>
<dbReference type="Pfam" id="PF00621">
    <property type="entry name" value="RhoGEF"/>
    <property type="match status" value="1"/>
</dbReference>
<dbReference type="SUPFAM" id="SSF48065">
    <property type="entry name" value="DBL homology domain (DH-domain)"/>
    <property type="match status" value="1"/>
</dbReference>
<evidence type="ECO:0000259" key="1">
    <source>
        <dbReference type="PROSITE" id="PS50010"/>
    </source>
</evidence>
<dbReference type="PANTHER" id="PTHR46026:SF1">
    <property type="entry name" value="RHO-TYPE GUANINE NUCLEOTIDE EXCHANGE FACTOR, ISOFORM F"/>
    <property type="match status" value="1"/>
</dbReference>
<dbReference type="Gene3D" id="1.10.10.10">
    <property type="entry name" value="Winged helix-like DNA-binding domain superfamily/Winged helix DNA-binding domain"/>
    <property type="match status" value="1"/>
</dbReference>
<keyword evidence="4" id="KW-1185">Reference proteome</keyword>
<dbReference type="InterPro" id="IPR019496">
    <property type="entry name" value="NUFIP1_cons_dom"/>
</dbReference>
<protein>
    <submittedName>
        <fullName evidence="3">Uncharacterized protein</fullName>
    </submittedName>
</protein>
<dbReference type="Gene3D" id="2.30.29.30">
    <property type="entry name" value="Pleckstrin-homology domain (PH domain)/Phosphotyrosine-binding domain (PTB)"/>
    <property type="match status" value="1"/>
</dbReference>
<dbReference type="Pfam" id="PF01399">
    <property type="entry name" value="PCI"/>
    <property type="match status" value="1"/>
</dbReference>